<sequence length="260" mass="27694">MRPHPRRPAVPTRGTRGCAGQRAAAAARAGGLNMSALDRPVWATLQHQAHWRVGQRGAALAWRFRPDIHGFAATADESPESLAALAGLLAPGGDSVYLLQVPPIAVAADLEVVKAASGVQMVATRPLPPDDDVVVLGDADAAEMLALARLTEPGPFFSRTHTMGRFIGVRIEGRLAAMAGERMRFPGHVEISAVCTHPDFRGQGLARRLSAAVAADIQRRGDLPFLHAWTTNTAAIALYEGLGFVVRTPVHVAVLRRRPA</sequence>
<dbReference type="PANTHER" id="PTHR43420">
    <property type="entry name" value="ACETYLTRANSFERASE"/>
    <property type="match status" value="1"/>
</dbReference>
<keyword evidence="1" id="KW-0808">Transferase</keyword>
<dbReference type="PANTHER" id="PTHR43420:SF3">
    <property type="entry name" value="N-ACETYLTRANSFERASE DOMAIN-CONTAINING PROTEIN"/>
    <property type="match status" value="1"/>
</dbReference>
<dbReference type="InterPro" id="IPR016181">
    <property type="entry name" value="Acyl_CoA_acyltransferase"/>
</dbReference>
<dbReference type="SUPFAM" id="SSF55729">
    <property type="entry name" value="Acyl-CoA N-acyltransferases (Nat)"/>
    <property type="match status" value="1"/>
</dbReference>
<evidence type="ECO:0000313" key="4">
    <source>
        <dbReference type="EMBL" id="KTT22716.1"/>
    </source>
</evidence>
<comment type="caution">
    <text evidence="4">The sequence shown here is derived from an EMBL/GenBank/DDBJ whole genome shotgun (WGS) entry which is preliminary data.</text>
</comment>
<evidence type="ECO:0000259" key="3">
    <source>
        <dbReference type="PROSITE" id="PS51186"/>
    </source>
</evidence>
<evidence type="ECO:0000313" key="5">
    <source>
        <dbReference type="Proteomes" id="UP000072741"/>
    </source>
</evidence>
<organism evidence="4 5">
    <name type="scientific">Pseudacidovorax intermedius</name>
    <dbReference type="NCBI Taxonomy" id="433924"/>
    <lineage>
        <taxon>Bacteria</taxon>
        <taxon>Pseudomonadati</taxon>
        <taxon>Pseudomonadota</taxon>
        <taxon>Betaproteobacteria</taxon>
        <taxon>Burkholderiales</taxon>
        <taxon>Comamonadaceae</taxon>
        <taxon>Pseudacidovorax</taxon>
    </lineage>
</organism>
<dbReference type="Pfam" id="PF08445">
    <property type="entry name" value="FR47"/>
    <property type="match status" value="1"/>
</dbReference>
<protein>
    <recommendedName>
        <fullName evidence="3">N-acetyltransferase domain-containing protein</fullName>
    </recommendedName>
</protein>
<dbReference type="InterPro" id="IPR013653">
    <property type="entry name" value="GCN5-like_dom"/>
</dbReference>
<dbReference type="PATRIC" id="fig|433924.3.peg.3811"/>
<dbReference type="Gene3D" id="3.40.630.30">
    <property type="match status" value="1"/>
</dbReference>
<dbReference type="InterPro" id="IPR000182">
    <property type="entry name" value="GNAT_dom"/>
</dbReference>
<evidence type="ECO:0000256" key="1">
    <source>
        <dbReference type="ARBA" id="ARBA00022679"/>
    </source>
</evidence>
<evidence type="ECO:0000256" key="2">
    <source>
        <dbReference type="ARBA" id="ARBA00023315"/>
    </source>
</evidence>
<proteinExistence type="predicted"/>
<feature type="domain" description="N-acetyltransferase" evidence="3">
    <location>
        <begin position="122"/>
        <end position="260"/>
    </location>
</feature>
<gene>
    <name evidence="4" type="ORF">NS331_09150</name>
</gene>
<reference evidence="4 5" key="1">
    <citation type="journal article" date="2016" name="Front. Microbiol.">
        <title>Genomic Resource of Rice Seed Associated Bacteria.</title>
        <authorList>
            <person name="Midha S."/>
            <person name="Bansal K."/>
            <person name="Sharma S."/>
            <person name="Kumar N."/>
            <person name="Patil P.P."/>
            <person name="Chaudhry V."/>
            <person name="Patil P.B."/>
        </authorList>
    </citation>
    <scope>NUCLEOTIDE SEQUENCE [LARGE SCALE GENOMIC DNA]</scope>
    <source>
        <strain evidence="4 5">NS331</strain>
    </source>
</reference>
<dbReference type="PROSITE" id="PS51186">
    <property type="entry name" value="GNAT"/>
    <property type="match status" value="1"/>
</dbReference>
<keyword evidence="5" id="KW-1185">Reference proteome</keyword>
<dbReference type="Proteomes" id="UP000072741">
    <property type="component" value="Unassembled WGS sequence"/>
</dbReference>
<dbReference type="CDD" id="cd04301">
    <property type="entry name" value="NAT_SF"/>
    <property type="match status" value="1"/>
</dbReference>
<dbReference type="GO" id="GO:0016747">
    <property type="term" value="F:acyltransferase activity, transferring groups other than amino-acyl groups"/>
    <property type="evidence" value="ECO:0007669"/>
    <property type="project" value="InterPro"/>
</dbReference>
<dbReference type="EMBL" id="LDSL01000054">
    <property type="protein sequence ID" value="KTT22716.1"/>
    <property type="molecule type" value="Genomic_DNA"/>
</dbReference>
<keyword evidence="2" id="KW-0012">Acyltransferase</keyword>
<dbReference type="InterPro" id="IPR050680">
    <property type="entry name" value="YpeA/RimI_acetyltransf"/>
</dbReference>
<dbReference type="AlphaFoldDB" id="A0A147GYJ5"/>
<accession>A0A147GYJ5</accession>
<name>A0A147GYJ5_9BURK</name>